<reference evidence="2 3" key="1">
    <citation type="submission" date="2020-05" db="EMBL/GenBank/DDBJ databases">
        <title>Whole genome shotgun sequence of Streptomyces microflavus NBRC 13062.</title>
        <authorList>
            <person name="Komaki H."/>
            <person name="Tamura T."/>
        </authorList>
    </citation>
    <scope>NUCLEOTIDE SEQUENCE [LARGE SCALE GENOMIC DNA]</scope>
    <source>
        <strain evidence="2 3">NBRC 13062</strain>
    </source>
</reference>
<dbReference type="InterPro" id="IPR001387">
    <property type="entry name" value="Cro/C1-type_HTH"/>
</dbReference>
<proteinExistence type="predicted"/>
<accession>A0A7J0CYD9</accession>
<dbReference type="RefSeq" id="WP_032757426.1">
    <property type="nucleotide sequence ID" value="NZ_BMUG01000004.1"/>
</dbReference>
<name>A0A7J0CYD9_STRMI</name>
<gene>
    <name evidence="2" type="ORF">Smic_61020</name>
</gene>
<dbReference type="CDD" id="cd00093">
    <property type="entry name" value="HTH_XRE"/>
    <property type="match status" value="1"/>
</dbReference>
<evidence type="ECO:0000313" key="2">
    <source>
        <dbReference type="EMBL" id="GFN07546.1"/>
    </source>
</evidence>
<dbReference type="EMBL" id="BLWD01000001">
    <property type="protein sequence ID" value="GFN07546.1"/>
    <property type="molecule type" value="Genomic_DNA"/>
</dbReference>
<organism evidence="2 3">
    <name type="scientific">Streptomyces microflavus</name>
    <name type="common">Streptomyces lipmanii</name>
    <dbReference type="NCBI Taxonomy" id="1919"/>
    <lineage>
        <taxon>Bacteria</taxon>
        <taxon>Bacillati</taxon>
        <taxon>Actinomycetota</taxon>
        <taxon>Actinomycetes</taxon>
        <taxon>Kitasatosporales</taxon>
        <taxon>Streptomycetaceae</taxon>
        <taxon>Streptomyces</taxon>
    </lineage>
</organism>
<dbReference type="SMART" id="SM00530">
    <property type="entry name" value="HTH_XRE"/>
    <property type="match status" value="1"/>
</dbReference>
<dbReference type="Pfam" id="PF01381">
    <property type="entry name" value="HTH_3"/>
    <property type="match status" value="1"/>
</dbReference>
<dbReference type="Proteomes" id="UP000498740">
    <property type="component" value="Unassembled WGS sequence"/>
</dbReference>
<evidence type="ECO:0000313" key="3">
    <source>
        <dbReference type="Proteomes" id="UP000498740"/>
    </source>
</evidence>
<feature type="domain" description="HTH cro/C1-type" evidence="1">
    <location>
        <begin position="7"/>
        <end position="61"/>
    </location>
</feature>
<evidence type="ECO:0000259" key="1">
    <source>
        <dbReference type="PROSITE" id="PS50943"/>
    </source>
</evidence>
<comment type="caution">
    <text evidence="2">The sequence shown here is derived from an EMBL/GenBank/DDBJ whole genome shotgun (WGS) entry which is preliminary data.</text>
</comment>
<dbReference type="AlphaFoldDB" id="A0A7J0CYD9"/>
<dbReference type="InterPro" id="IPR010982">
    <property type="entry name" value="Lambda_DNA-bd_dom_sf"/>
</dbReference>
<dbReference type="GO" id="GO:0003677">
    <property type="term" value="F:DNA binding"/>
    <property type="evidence" value="ECO:0007669"/>
    <property type="project" value="InterPro"/>
</dbReference>
<dbReference type="Gene3D" id="1.10.260.40">
    <property type="entry name" value="lambda repressor-like DNA-binding domains"/>
    <property type="match status" value="1"/>
</dbReference>
<dbReference type="PROSITE" id="PS50943">
    <property type="entry name" value="HTH_CROC1"/>
    <property type="match status" value="1"/>
</dbReference>
<sequence>MLNKDAMRELRNERKMSRAELAQKLDRHPLTIRRWETGRMQPNSHTVVVIAEILGCGVEDLVAVTE</sequence>
<dbReference type="SUPFAM" id="SSF47413">
    <property type="entry name" value="lambda repressor-like DNA-binding domains"/>
    <property type="match status" value="1"/>
</dbReference>
<protein>
    <recommendedName>
        <fullName evidence="1">HTH cro/C1-type domain-containing protein</fullName>
    </recommendedName>
</protein>